<feature type="compositionally biased region" description="Polar residues" evidence="1">
    <location>
        <begin position="388"/>
        <end position="422"/>
    </location>
</feature>
<evidence type="ECO:0000256" key="2">
    <source>
        <dbReference type="SAM" id="Phobius"/>
    </source>
</evidence>
<feature type="region of interest" description="Disordered" evidence="1">
    <location>
        <begin position="289"/>
        <end position="325"/>
    </location>
</feature>
<dbReference type="eggNOG" id="ENOG502SF4J">
    <property type="taxonomic scope" value="Eukaryota"/>
</dbReference>
<dbReference type="OMA" id="DPREWNR"/>
<name>M2YKM1_DOTSN</name>
<reference evidence="4" key="1">
    <citation type="journal article" date="2012" name="PLoS Genet.">
        <title>The genomes of the fungal plant pathogens Cladosporium fulvum and Dothistroma septosporum reveal adaptation to different hosts and lifestyles but also signatures of common ancestry.</title>
        <authorList>
            <person name="de Wit P.J.G.M."/>
            <person name="van der Burgt A."/>
            <person name="Oekmen B."/>
            <person name="Stergiopoulos I."/>
            <person name="Abd-Elsalam K.A."/>
            <person name="Aerts A.L."/>
            <person name="Bahkali A.H."/>
            <person name="Beenen H.G."/>
            <person name="Chettri P."/>
            <person name="Cox M.P."/>
            <person name="Datema E."/>
            <person name="de Vries R.P."/>
            <person name="Dhillon B."/>
            <person name="Ganley A.R."/>
            <person name="Griffiths S.A."/>
            <person name="Guo Y."/>
            <person name="Hamelin R.C."/>
            <person name="Henrissat B."/>
            <person name="Kabir M.S."/>
            <person name="Jashni M.K."/>
            <person name="Kema G."/>
            <person name="Klaubauf S."/>
            <person name="Lapidus A."/>
            <person name="Levasseur A."/>
            <person name="Lindquist E."/>
            <person name="Mehrabi R."/>
            <person name="Ohm R.A."/>
            <person name="Owen T.J."/>
            <person name="Salamov A."/>
            <person name="Schwelm A."/>
            <person name="Schijlen E."/>
            <person name="Sun H."/>
            <person name="van den Burg H.A."/>
            <person name="van Ham R.C.H.J."/>
            <person name="Zhang S."/>
            <person name="Goodwin S.B."/>
            <person name="Grigoriev I.V."/>
            <person name="Collemare J."/>
            <person name="Bradshaw R.E."/>
        </authorList>
    </citation>
    <scope>NUCLEOTIDE SEQUENCE [LARGE SCALE GENOMIC DNA]</scope>
    <source>
        <strain evidence="4">NZE10 / CBS 128990</strain>
    </source>
</reference>
<feature type="region of interest" description="Disordered" evidence="1">
    <location>
        <begin position="388"/>
        <end position="537"/>
    </location>
</feature>
<sequence>MQQSIFLSALFGCSHLPQVRSLWIPGELQKDTANWVPEDFTPFVIKRQDSTCGGNKDLDPCGNDFPADFCCSASTQCLLLNTTATITAALCCPAGQDCQAIAPVNCNQEYQNATTHATSQLHANPVSQLATCGESCCPMGYNCQGGACIAVTKSEATSSLSSILPTTASTITTTTGTSSSTSTSTAGTTITPLALDGAIKDSSNDSFSGTSFAAGFVPGLLLGALMIGLLVFCCMRRRKKSASYVDEKRKSSGRYTLTDLGPAVSRRPTVHGRSISEPLADVAMGHRTDFLKSSPPRDGPNGGLQGYAVHVQSPANNPITPAAQTQKSPLTKGWSFSHSPFVNQATTPVPTQPPLPAHLKRGSITTFQIEPVRGLKKQRSQKNLRANMNYAPTQSPPTRQATESQPGTNRPDTSRTGSTETMTVMMDTPGVQTHNTSPSTLPTAVHRSQDAHKSHHGIIVPASGRTWETTDSDESTPIEDRPNEYTPTRPGRNSNTADIGKTLQSPYSPSNYPPPPVPESNMNGLLPPGMGIQGNRDSQWRNTAMTTFSSIMEKAGWGRNSVQAVKGKKNEGQYGMGPDPREWNR</sequence>
<protein>
    <recommendedName>
        <fullName evidence="5">Mid2 domain-containing protein</fullName>
    </recommendedName>
</protein>
<feature type="transmembrane region" description="Helical" evidence="2">
    <location>
        <begin position="212"/>
        <end position="234"/>
    </location>
</feature>
<evidence type="ECO:0000313" key="4">
    <source>
        <dbReference type="Proteomes" id="UP000016933"/>
    </source>
</evidence>
<dbReference type="HOGENOM" id="CLU_466186_0_0_1"/>
<dbReference type="OrthoDB" id="5338512at2759"/>
<organism evidence="3 4">
    <name type="scientific">Dothistroma septosporum (strain NZE10 / CBS 128990)</name>
    <name type="common">Red band needle blight fungus</name>
    <name type="synonym">Mycosphaerella pini</name>
    <dbReference type="NCBI Taxonomy" id="675120"/>
    <lineage>
        <taxon>Eukaryota</taxon>
        <taxon>Fungi</taxon>
        <taxon>Dikarya</taxon>
        <taxon>Ascomycota</taxon>
        <taxon>Pezizomycotina</taxon>
        <taxon>Dothideomycetes</taxon>
        <taxon>Dothideomycetidae</taxon>
        <taxon>Mycosphaerellales</taxon>
        <taxon>Mycosphaerellaceae</taxon>
        <taxon>Dothistroma</taxon>
    </lineage>
</organism>
<evidence type="ECO:0000256" key="1">
    <source>
        <dbReference type="SAM" id="MobiDB-lite"/>
    </source>
</evidence>
<accession>M2YKM1</accession>
<proteinExistence type="predicted"/>
<evidence type="ECO:0000313" key="3">
    <source>
        <dbReference type="EMBL" id="EME39521.1"/>
    </source>
</evidence>
<dbReference type="EMBL" id="KB446545">
    <property type="protein sequence ID" value="EME39521.1"/>
    <property type="molecule type" value="Genomic_DNA"/>
</dbReference>
<evidence type="ECO:0008006" key="5">
    <source>
        <dbReference type="Google" id="ProtNLM"/>
    </source>
</evidence>
<feature type="compositionally biased region" description="Polar residues" evidence="1">
    <location>
        <begin position="430"/>
        <end position="442"/>
    </location>
</feature>
<gene>
    <name evidence="3" type="ORF">DOTSEDRAFT_56875</name>
</gene>
<keyword evidence="2" id="KW-1133">Transmembrane helix</keyword>
<dbReference type="AlphaFoldDB" id="M2YKM1"/>
<reference evidence="3 4" key="2">
    <citation type="journal article" date="2012" name="PLoS Pathog.">
        <title>Diverse lifestyles and strategies of plant pathogenesis encoded in the genomes of eighteen Dothideomycetes fungi.</title>
        <authorList>
            <person name="Ohm R.A."/>
            <person name="Feau N."/>
            <person name="Henrissat B."/>
            <person name="Schoch C.L."/>
            <person name="Horwitz B.A."/>
            <person name="Barry K.W."/>
            <person name="Condon B.J."/>
            <person name="Copeland A.C."/>
            <person name="Dhillon B."/>
            <person name="Glaser F."/>
            <person name="Hesse C.N."/>
            <person name="Kosti I."/>
            <person name="LaButti K."/>
            <person name="Lindquist E.A."/>
            <person name="Lucas S."/>
            <person name="Salamov A.A."/>
            <person name="Bradshaw R.E."/>
            <person name="Ciuffetti L."/>
            <person name="Hamelin R.C."/>
            <person name="Kema G.H.J."/>
            <person name="Lawrence C."/>
            <person name="Scott J.A."/>
            <person name="Spatafora J.W."/>
            <person name="Turgeon B.G."/>
            <person name="de Wit P.J.G.M."/>
            <person name="Zhong S."/>
            <person name="Goodwin S.B."/>
            <person name="Grigoriev I.V."/>
        </authorList>
    </citation>
    <scope>NUCLEOTIDE SEQUENCE [LARGE SCALE GENOMIC DNA]</scope>
    <source>
        <strain evidence="4">NZE10 / CBS 128990</strain>
    </source>
</reference>
<dbReference type="Proteomes" id="UP000016933">
    <property type="component" value="Unassembled WGS sequence"/>
</dbReference>
<feature type="region of interest" description="Disordered" evidence="1">
    <location>
        <begin position="562"/>
        <end position="585"/>
    </location>
</feature>
<keyword evidence="2" id="KW-0472">Membrane</keyword>
<keyword evidence="2" id="KW-0812">Transmembrane</keyword>
<feature type="compositionally biased region" description="Polar residues" evidence="1">
    <location>
        <begin position="313"/>
        <end position="325"/>
    </location>
</feature>
<keyword evidence="4" id="KW-1185">Reference proteome</keyword>